<keyword evidence="1" id="KW-0472">Membrane</keyword>
<evidence type="ECO:0000313" key="2">
    <source>
        <dbReference type="EMBL" id="HCQ40552.1"/>
    </source>
</evidence>
<evidence type="ECO:0000313" key="3">
    <source>
        <dbReference type="Proteomes" id="UP000262056"/>
    </source>
</evidence>
<name>A0A656PNG3_UNCKA</name>
<feature type="transmembrane region" description="Helical" evidence="1">
    <location>
        <begin position="7"/>
        <end position="29"/>
    </location>
</feature>
<keyword evidence="1" id="KW-0812">Transmembrane</keyword>
<keyword evidence="1" id="KW-1133">Transmembrane helix</keyword>
<dbReference type="EMBL" id="DQFB01000004">
    <property type="protein sequence ID" value="HCQ40552.1"/>
    <property type="molecule type" value="Genomic_DNA"/>
</dbReference>
<feature type="transmembrane region" description="Helical" evidence="1">
    <location>
        <begin position="49"/>
        <end position="72"/>
    </location>
</feature>
<evidence type="ECO:0000256" key="1">
    <source>
        <dbReference type="SAM" id="Phobius"/>
    </source>
</evidence>
<dbReference type="Proteomes" id="UP000262056">
    <property type="component" value="Unassembled WGS sequence"/>
</dbReference>
<sequence>MKYKVVGILDIFFASLYALTQIALLLTVYPKMLSLYQEMDAELPIYTQYSSVFSVIFLLIFLVVIIVGVKLLMKPTNTLFNLGVIALVLLLTLSGYFVAVSVLGVIVPIYNVTNSI</sequence>
<organism evidence="2 3">
    <name type="scientific">candidate division WWE3 bacterium</name>
    <dbReference type="NCBI Taxonomy" id="2053526"/>
    <lineage>
        <taxon>Bacteria</taxon>
        <taxon>Katanobacteria</taxon>
    </lineage>
</organism>
<accession>A0A656PNG3</accession>
<comment type="caution">
    <text evidence="2">The sequence shown here is derived from an EMBL/GenBank/DDBJ whole genome shotgun (WGS) entry which is preliminary data.</text>
</comment>
<proteinExistence type="predicted"/>
<dbReference type="AlphaFoldDB" id="A0A656PNG3"/>
<feature type="transmembrane region" description="Helical" evidence="1">
    <location>
        <begin position="84"/>
        <end position="110"/>
    </location>
</feature>
<gene>
    <name evidence="2" type="ORF">DIU24_02475</name>
</gene>
<protein>
    <submittedName>
        <fullName evidence="2">Uncharacterized protein</fullName>
    </submittedName>
</protein>
<reference evidence="2 3" key="1">
    <citation type="journal article" date="2018" name="Nat. Biotechnol.">
        <title>A standardized bacterial taxonomy based on genome phylogeny substantially revises the tree of life.</title>
        <authorList>
            <person name="Parks D.H."/>
            <person name="Chuvochina M."/>
            <person name="Waite D.W."/>
            <person name="Rinke C."/>
            <person name="Skarshewski A."/>
            <person name="Chaumeil P.A."/>
            <person name="Hugenholtz P."/>
        </authorList>
    </citation>
    <scope>NUCLEOTIDE SEQUENCE [LARGE SCALE GENOMIC DNA]</scope>
    <source>
        <strain evidence="2">UBA12021</strain>
    </source>
</reference>